<comment type="caution">
    <text evidence="1">The sequence shown here is derived from an EMBL/GenBank/DDBJ whole genome shotgun (WGS) entry which is preliminary data.</text>
</comment>
<protein>
    <submittedName>
        <fullName evidence="1">Uncharacterized protein</fullName>
    </submittedName>
</protein>
<name>A0ABX2PUJ0_9RHOB</name>
<proteinExistence type="predicted"/>
<organism evidence="1 2">
    <name type="scientific">Ruegeria haliotis</name>
    <dbReference type="NCBI Taxonomy" id="2747601"/>
    <lineage>
        <taxon>Bacteria</taxon>
        <taxon>Pseudomonadati</taxon>
        <taxon>Pseudomonadota</taxon>
        <taxon>Alphaproteobacteria</taxon>
        <taxon>Rhodobacterales</taxon>
        <taxon>Roseobacteraceae</taxon>
        <taxon>Ruegeria</taxon>
    </lineage>
</organism>
<gene>
    <name evidence="1" type="ORF">HW561_16835</name>
</gene>
<evidence type="ECO:0000313" key="1">
    <source>
        <dbReference type="EMBL" id="NVO57464.1"/>
    </source>
</evidence>
<sequence length="92" mass="9824">MVETGEGDAIHDDLTLISALLGRASIYSSRGQTVKALAGLEKSLIVADDSVRSNLKKLMQKAGHQEAPKTGWYDLPTKAALQNCVADANCRP</sequence>
<dbReference type="RefSeq" id="WP_176866534.1">
    <property type="nucleotide sequence ID" value="NZ_JABXWT010000012.1"/>
</dbReference>
<accession>A0ABX2PUJ0</accession>
<dbReference type="Proteomes" id="UP000630805">
    <property type="component" value="Unassembled WGS sequence"/>
</dbReference>
<evidence type="ECO:0000313" key="2">
    <source>
        <dbReference type="Proteomes" id="UP000630805"/>
    </source>
</evidence>
<reference evidence="1 2" key="1">
    <citation type="submission" date="2020-06" db="EMBL/GenBank/DDBJ databases">
        <authorList>
            <person name="Cao W.R."/>
        </authorList>
    </citation>
    <scope>NUCLEOTIDE SEQUENCE [LARGE SCALE GENOMIC DNA]</scope>
    <source>
        <strain evidence="1 2">B1Z28</strain>
    </source>
</reference>
<dbReference type="EMBL" id="JABXWT010000012">
    <property type="protein sequence ID" value="NVO57464.1"/>
    <property type="molecule type" value="Genomic_DNA"/>
</dbReference>
<keyword evidence="2" id="KW-1185">Reference proteome</keyword>